<feature type="transmembrane region" description="Helical" evidence="8">
    <location>
        <begin position="209"/>
        <end position="229"/>
    </location>
</feature>
<evidence type="ECO:0000313" key="10">
    <source>
        <dbReference type="Proteomes" id="UP000298616"/>
    </source>
</evidence>
<evidence type="ECO:0000256" key="6">
    <source>
        <dbReference type="ARBA" id="ARBA00022989"/>
    </source>
</evidence>
<reference evidence="9 10" key="1">
    <citation type="submission" date="2018-04" db="EMBL/GenBank/DDBJ databases">
        <title>Complete genome uncultured novel isolate.</title>
        <authorList>
            <person name="Merlino G."/>
        </authorList>
    </citation>
    <scope>NUCLEOTIDE SEQUENCE [LARGE SCALE GENOMIC DNA]</scope>
    <source>
        <strain evidence="10">R1DC9</strain>
    </source>
</reference>
<proteinExistence type="inferred from homology"/>
<keyword evidence="3" id="KW-0813">Transport</keyword>
<evidence type="ECO:0000256" key="8">
    <source>
        <dbReference type="RuleBase" id="RU363041"/>
    </source>
</evidence>
<comment type="subcellular location">
    <subcellularLocation>
        <location evidence="1 8">Cell membrane</location>
        <topology evidence="1 8">Multi-pass membrane protein</topology>
    </subcellularLocation>
</comment>
<dbReference type="AlphaFoldDB" id="A0A4D7JHG3"/>
<dbReference type="OrthoDB" id="554695at2"/>
<dbReference type="KEGG" id="fpf:DCC35_12520"/>
<protein>
    <recommendedName>
        <fullName evidence="8">Probable membrane transporter protein</fullName>
    </recommendedName>
</protein>
<comment type="similarity">
    <text evidence="2 8">Belongs to the 4-toluene sulfonate uptake permease (TSUP) (TC 2.A.102) family.</text>
</comment>
<feature type="transmembrane region" description="Helical" evidence="8">
    <location>
        <begin position="12"/>
        <end position="36"/>
    </location>
</feature>
<feature type="transmembrane region" description="Helical" evidence="8">
    <location>
        <begin position="236"/>
        <end position="253"/>
    </location>
</feature>
<evidence type="ECO:0000256" key="1">
    <source>
        <dbReference type="ARBA" id="ARBA00004651"/>
    </source>
</evidence>
<evidence type="ECO:0000256" key="5">
    <source>
        <dbReference type="ARBA" id="ARBA00022692"/>
    </source>
</evidence>
<dbReference type="EMBL" id="CP028923">
    <property type="protein sequence ID" value="QCK15509.1"/>
    <property type="molecule type" value="Genomic_DNA"/>
</dbReference>
<evidence type="ECO:0000313" key="9">
    <source>
        <dbReference type="EMBL" id="QCK15509.1"/>
    </source>
</evidence>
<evidence type="ECO:0000256" key="4">
    <source>
        <dbReference type="ARBA" id="ARBA00022475"/>
    </source>
</evidence>
<keyword evidence="6 8" id="KW-1133">Transmembrane helix</keyword>
<dbReference type="InterPro" id="IPR002781">
    <property type="entry name" value="TM_pro_TauE-like"/>
</dbReference>
<dbReference type="PANTHER" id="PTHR30269:SF0">
    <property type="entry name" value="MEMBRANE TRANSPORTER PROTEIN YFCA-RELATED"/>
    <property type="match status" value="1"/>
</dbReference>
<evidence type="ECO:0000256" key="7">
    <source>
        <dbReference type="ARBA" id="ARBA00023136"/>
    </source>
</evidence>
<dbReference type="GO" id="GO:0005886">
    <property type="term" value="C:plasma membrane"/>
    <property type="evidence" value="ECO:0007669"/>
    <property type="project" value="UniProtKB-SubCell"/>
</dbReference>
<gene>
    <name evidence="9" type="ORF">DCC35_12520</name>
</gene>
<sequence length="254" mass="27735">MCSVSLPVIDYFLLFGVGIVAGFINVIAGGGSFFVLPLMMFIGIPPAVANATNRVAVLLQSISGVAGFKSKGVNISRFSIYLSISALIGAVIGTQLAIEIDQNLFKKSISVFMLILVFFTVLFTKHHYKPEEALLKGKNLIFSIIIFFFIGIYGGYIQAGVGFLIMAALTGINKLDLVRTNSIKMFVNVVYTAIALIIFAYQIKIEWTAGLWLAAGNMLGAWISSRWSVNTESKTLKYVTLGVFVILAVALWFY</sequence>
<evidence type="ECO:0000256" key="3">
    <source>
        <dbReference type="ARBA" id="ARBA00022448"/>
    </source>
</evidence>
<feature type="transmembrane region" description="Helical" evidence="8">
    <location>
        <begin position="110"/>
        <end position="128"/>
    </location>
</feature>
<dbReference type="Proteomes" id="UP000298616">
    <property type="component" value="Chromosome"/>
</dbReference>
<evidence type="ECO:0000256" key="2">
    <source>
        <dbReference type="ARBA" id="ARBA00009142"/>
    </source>
</evidence>
<dbReference type="PANTHER" id="PTHR30269">
    <property type="entry name" value="TRANSMEMBRANE PROTEIN YFCA"/>
    <property type="match status" value="1"/>
</dbReference>
<accession>A0A4D7JHG3</accession>
<feature type="transmembrane region" description="Helical" evidence="8">
    <location>
        <begin position="78"/>
        <end position="98"/>
    </location>
</feature>
<keyword evidence="7 8" id="KW-0472">Membrane</keyword>
<organism evidence="9 10">
    <name type="scientific">Mangrovivirga cuniculi</name>
    <dbReference type="NCBI Taxonomy" id="2715131"/>
    <lineage>
        <taxon>Bacteria</taxon>
        <taxon>Pseudomonadati</taxon>
        <taxon>Bacteroidota</taxon>
        <taxon>Cytophagia</taxon>
        <taxon>Cytophagales</taxon>
        <taxon>Mangrovivirgaceae</taxon>
        <taxon>Mangrovivirga</taxon>
    </lineage>
</organism>
<keyword evidence="10" id="KW-1185">Reference proteome</keyword>
<dbReference type="InterPro" id="IPR052017">
    <property type="entry name" value="TSUP"/>
</dbReference>
<name>A0A4D7JHG3_9BACT</name>
<dbReference type="Pfam" id="PF01925">
    <property type="entry name" value="TauE"/>
    <property type="match status" value="1"/>
</dbReference>
<keyword evidence="5 8" id="KW-0812">Transmembrane</keyword>
<feature type="transmembrane region" description="Helical" evidence="8">
    <location>
        <begin position="140"/>
        <end position="173"/>
    </location>
</feature>
<keyword evidence="4 8" id="KW-1003">Cell membrane</keyword>
<feature type="transmembrane region" description="Helical" evidence="8">
    <location>
        <begin position="185"/>
        <end position="203"/>
    </location>
</feature>